<dbReference type="PANTHER" id="PTHR27002">
    <property type="entry name" value="RECEPTOR-LIKE SERINE/THREONINE-PROTEIN KINASE SD1-8"/>
    <property type="match status" value="1"/>
</dbReference>
<keyword evidence="6 13" id="KW-0547">Nucleotide-binding</keyword>
<feature type="chain" id="PRO_5041933870" description="non-specific serine/threonine protein kinase" evidence="15">
    <location>
        <begin position="20"/>
        <end position="648"/>
    </location>
</feature>
<evidence type="ECO:0000256" key="9">
    <source>
        <dbReference type="ARBA" id="ARBA00023157"/>
    </source>
</evidence>
<dbReference type="Gene3D" id="2.60.110.10">
    <property type="entry name" value="Thaumatin"/>
    <property type="match status" value="1"/>
</dbReference>
<keyword evidence="10" id="KW-0325">Glycoprotein</keyword>
<dbReference type="InterPro" id="IPR008271">
    <property type="entry name" value="Ser/Thr_kinase_AS"/>
</dbReference>
<dbReference type="InterPro" id="IPR017949">
    <property type="entry name" value="Thaumatin_CS"/>
</dbReference>
<keyword evidence="9" id="KW-1015">Disulfide bond</keyword>
<proteinExistence type="inferred from homology"/>
<dbReference type="GO" id="GO:0005886">
    <property type="term" value="C:plasma membrane"/>
    <property type="evidence" value="ECO:0007669"/>
    <property type="project" value="TreeGrafter"/>
</dbReference>
<dbReference type="PROSITE" id="PS00316">
    <property type="entry name" value="THAUMATIN_1"/>
    <property type="match status" value="1"/>
</dbReference>
<reference evidence="17" key="1">
    <citation type="submission" date="2023-10" db="EMBL/GenBank/DDBJ databases">
        <title>Chromosome-level genome of the transformable northern wattle, Acacia crassicarpa.</title>
        <authorList>
            <person name="Massaro I."/>
            <person name="Sinha N.R."/>
            <person name="Poethig S."/>
            <person name="Leichty A.R."/>
        </authorList>
    </citation>
    <scope>NUCLEOTIDE SEQUENCE</scope>
    <source>
        <strain evidence="17">Acra3RX</strain>
        <tissue evidence="17">Leaf</tissue>
    </source>
</reference>
<organism evidence="17 18">
    <name type="scientific">Acacia crassicarpa</name>
    <name type="common">northern wattle</name>
    <dbReference type="NCBI Taxonomy" id="499986"/>
    <lineage>
        <taxon>Eukaryota</taxon>
        <taxon>Viridiplantae</taxon>
        <taxon>Streptophyta</taxon>
        <taxon>Embryophyta</taxon>
        <taxon>Tracheophyta</taxon>
        <taxon>Spermatophyta</taxon>
        <taxon>Magnoliopsida</taxon>
        <taxon>eudicotyledons</taxon>
        <taxon>Gunneridae</taxon>
        <taxon>Pentapetalae</taxon>
        <taxon>rosids</taxon>
        <taxon>fabids</taxon>
        <taxon>Fabales</taxon>
        <taxon>Fabaceae</taxon>
        <taxon>Caesalpinioideae</taxon>
        <taxon>mimosoid clade</taxon>
        <taxon>Acacieae</taxon>
        <taxon>Acacia</taxon>
    </lineage>
</organism>
<dbReference type="PANTHER" id="PTHR27002:SF1082">
    <property type="entry name" value="OS06G0693000 PROTEIN"/>
    <property type="match status" value="1"/>
</dbReference>
<evidence type="ECO:0000256" key="10">
    <source>
        <dbReference type="ARBA" id="ARBA00023180"/>
    </source>
</evidence>
<evidence type="ECO:0000256" key="2">
    <source>
        <dbReference type="ARBA" id="ARBA00012513"/>
    </source>
</evidence>
<evidence type="ECO:0000256" key="11">
    <source>
        <dbReference type="ARBA" id="ARBA00047899"/>
    </source>
</evidence>
<dbReference type="Gene3D" id="3.30.200.20">
    <property type="entry name" value="Phosphorylase Kinase, domain 1"/>
    <property type="match status" value="1"/>
</dbReference>
<dbReference type="InterPro" id="IPR001938">
    <property type="entry name" value="Thaumatin"/>
</dbReference>
<dbReference type="EC" id="2.7.11.1" evidence="2"/>
<dbReference type="Pfam" id="PF00314">
    <property type="entry name" value="Thaumatin"/>
    <property type="match status" value="1"/>
</dbReference>
<dbReference type="FunFam" id="3.30.200.20:FF:000195">
    <property type="entry name" value="G-type lectin S-receptor-like serine/threonine-protein kinase"/>
    <property type="match status" value="1"/>
</dbReference>
<comment type="caution">
    <text evidence="17">The sequence shown here is derived from an EMBL/GenBank/DDBJ whole genome shotgun (WGS) entry which is preliminary data.</text>
</comment>
<name>A0AAE1JXN7_9FABA</name>
<evidence type="ECO:0000256" key="8">
    <source>
        <dbReference type="ARBA" id="ARBA00022840"/>
    </source>
</evidence>
<keyword evidence="8 13" id="KW-0067">ATP-binding</keyword>
<keyword evidence="3" id="KW-0723">Serine/threonine-protein kinase</keyword>
<feature type="domain" description="Protein kinase" evidence="16">
    <location>
        <begin position="330"/>
        <end position="616"/>
    </location>
</feature>
<evidence type="ECO:0000256" key="4">
    <source>
        <dbReference type="ARBA" id="ARBA00022679"/>
    </source>
</evidence>
<dbReference type="InterPro" id="IPR017441">
    <property type="entry name" value="Protein_kinase_ATP_BS"/>
</dbReference>
<keyword evidence="18" id="KW-1185">Reference proteome</keyword>
<evidence type="ECO:0000256" key="14">
    <source>
        <dbReference type="SAM" id="Phobius"/>
    </source>
</evidence>
<dbReference type="InterPro" id="IPR000719">
    <property type="entry name" value="Prot_kinase_dom"/>
</dbReference>
<evidence type="ECO:0000313" key="18">
    <source>
        <dbReference type="Proteomes" id="UP001293593"/>
    </source>
</evidence>
<sequence>MNQLIILFLSLSTFHLSISGVTSTTFIIVNNCNYTIWPAIVSQGGVSDISPTGFVLAKGESRTISVPTSWSGSLWGRTNCETHSNGTFICGTGDCSSGKLDCEDKGSEVKATRVEFSLGQASDLDSYYVNLVNGYNVPMMVSPQGIKNCYRTGCTEDLNNICPPEHRAISSQTGKTALCENACRINPTQYCSKPNKYSEIFDSACPFAHFLPNNSKEKPFTCPAAPIYSISFCNPPPNPDKRHLIFIIVITNIIGAIIINGTCAYFFRKWIAKHSARIWKTTCFLLLKKQGSYVEKTSDSNIIGEFSQVKFPQELFVYDYNKVAIATNNFHLSNKLGLGGFGLVYKGTLPHGQHVAIKRLSRASGQGQEEFMNEMVVISKLQHRNLVRLLGCCVEGEEKMLIYEYMPNKSLDAFIFDPSNRKLLDWVKRFGIIEGIARGVLYLHRDSRLKIIHRDLKASNILLDENLIPKISDFGMARIFKESEDQANTKRVVGTYGYMSPEYAMEGYFSEKSDVFSFGVILLEIISGRKNSSFYHNEHSLSLLGFAWKLWNEKNLTLLIDNEISNPSLEKDIIRCIHIGLLCVQDLASERPNMSIVISMLNSDIVSLLPPRQPAFIQWQSKVNNVPIAENEAILSNNGLSISEIRGR</sequence>
<evidence type="ECO:0000256" key="5">
    <source>
        <dbReference type="ARBA" id="ARBA00022729"/>
    </source>
</evidence>
<dbReference type="GO" id="GO:0005524">
    <property type="term" value="F:ATP binding"/>
    <property type="evidence" value="ECO:0007669"/>
    <property type="project" value="UniProtKB-UniRule"/>
</dbReference>
<dbReference type="SMART" id="SM00205">
    <property type="entry name" value="THN"/>
    <property type="match status" value="1"/>
</dbReference>
<evidence type="ECO:0000256" key="7">
    <source>
        <dbReference type="ARBA" id="ARBA00022777"/>
    </source>
</evidence>
<dbReference type="EMBL" id="JAWXYG010000004">
    <property type="protein sequence ID" value="KAK4276302.1"/>
    <property type="molecule type" value="Genomic_DNA"/>
</dbReference>
<gene>
    <name evidence="17" type="ORF">QN277_019266</name>
</gene>
<feature type="transmembrane region" description="Helical" evidence="14">
    <location>
        <begin position="244"/>
        <end position="267"/>
    </location>
</feature>
<accession>A0AAE1JXN7</accession>
<dbReference type="PROSITE" id="PS00107">
    <property type="entry name" value="PROTEIN_KINASE_ATP"/>
    <property type="match status" value="1"/>
</dbReference>
<keyword evidence="5 15" id="KW-0732">Signal</keyword>
<dbReference type="PRINTS" id="PR00347">
    <property type="entry name" value="THAUMATIN"/>
</dbReference>
<feature type="binding site" evidence="13">
    <location>
        <position position="358"/>
    </location>
    <ligand>
        <name>ATP</name>
        <dbReference type="ChEBI" id="CHEBI:30616"/>
    </ligand>
</feature>
<comment type="catalytic activity">
    <reaction evidence="12">
        <text>L-seryl-[protein] + ATP = O-phospho-L-seryl-[protein] + ADP + H(+)</text>
        <dbReference type="Rhea" id="RHEA:17989"/>
        <dbReference type="Rhea" id="RHEA-COMP:9863"/>
        <dbReference type="Rhea" id="RHEA-COMP:11604"/>
        <dbReference type="ChEBI" id="CHEBI:15378"/>
        <dbReference type="ChEBI" id="CHEBI:29999"/>
        <dbReference type="ChEBI" id="CHEBI:30616"/>
        <dbReference type="ChEBI" id="CHEBI:83421"/>
        <dbReference type="ChEBI" id="CHEBI:456216"/>
        <dbReference type="EC" id="2.7.11.1"/>
    </reaction>
</comment>
<comment type="similarity">
    <text evidence="1">Belongs to the thaumatin family.</text>
</comment>
<dbReference type="Proteomes" id="UP001293593">
    <property type="component" value="Unassembled WGS sequence"/>
</dbReference>
<dbReference type="InterPro" id="IPR001245">
    <property type="entry name" value="Ser-Thr/Tyr_kinase_cat_dom"/>
</dbReference>
<dbReference type="PROSITE" id="PS00108">
    <property type="entry name" value="PROTEIN_KINASE_ST"/>
    <property type="match status" value="1"/>
</dbReference>
<dbReference type="CDD" id="cd14066">
    <property type="entry name" value="STKc_IRAK"/>
    <property type="match status" value="1"/>
</dbReference>
<evidence type="ECO:0000256" key="6">
    <source>
        <dbReference type="ARBA" id="ARBA00022741"/>
    </source>
</evidence>
<evidence type="ECO:0000256" key="12">
    <source>
        <dbReference type="ARBA" id="ARBA00048679"/>
    </source>
</evidence>
<keyword evidence="4" id="KW-0808">Transferase</keyword>
<dbReference type="Gene3D" id="1.10.510.10">
    <property type="entry name" value="Transferase(Phosphotransferase) domain 1"/>
    <property type="match status" value="1"/>
</dbReference>
<keyword evidence="14" id="KW-0812">Transmembrane</keyword>
<evidence type="ECO:0000256" key="15">
    <source>
        <dbReference type="SAM" id="SignalP"/>
    </source>
</evidence>
<dbReference type="InterPro" id="IPR011009">
    <property type="entry name" value="Kinase-like_dom_sf"/>
</dbReference>
<dbReference type="Pfam" id="PF07714">
    <property type="entry name" value="PK_Tyr_Ser-Thr"/>
    <property type="match status" value="1"/>
</dbReference>
<comment type="catalytic activity">
    <reaction evidence="11">
        <text>L-threonyl-[protein] + ATP = O-phospho-L-threonyl-[protein] + ADP + H(+)</text>
        <dbReference type="Rhea" id="RHEA:46608"/>
        <dbReference type="Rhea" id="RHEA-COMP:11060"/>
        <dbReference type="Rhea" id="RHEA-COMP:11605"/>
        <dbReference type="ChEBI" id="CHEBI:15378"/>
        <dbReference type="ChEBI" id="CHEBI:30013"/>
        <dbReference type="ChEBI" id="CHEBI:30616"/>
        <dbReference type="ChEBI" id="CHEBI:61977"/>
        <dbReference type="ChEBI" id="CHEBI:456216"/>
        <dbReference type="EC" id="2.7.11.1"/>
    </reaction>
</comment>
<evidence type="ECO:0000259" key="16">
    <source>
        <dbReference type="PROSITE" id="PS50011"/>
    </source>
</evidence>
<feature type="signal peptide" evidence="15">
    <location>
        <begin position="1"/>
        <end position="19"/>
    </location>
</feature>
<dbReference type="FunFam" id="1.10.510.10:FF:000060">
    <property type="entry name" value="G-type lectin S-receptor-like serine/threonine-protein kinase"/>
    <property type="match status" value="1"/>
</dbReference>
<dbReference type="InterPro" id="IPR037176">
    <property type="entry name" value="Osmotin/thaumatin-like_sf"/>
</dbReference>
<dbReference type="GO" id="GO:0004674">
    <property type="term" value="F:protein serine/threonine kinase activity"/>
    <property type="evidence" value="ECO:0007669"/>
    <property type="project" value="UniProtKB-KW"/>
</dbReference>
<dbReference type="PROSITE" id="PS50011">
    <property type="entry name" value="PROTEIN_KINASE_DOM"/>
    <property type="match status" value="1"/>
</dbReference>
<dbReference type="SUPFAM" id="SSF49870">
    <property type="entry name" value="Osmotin, thaumatin-like protein"/>
    <property type="match status" value="1"/>
</dbReference>
<keyword evidence="14" id="KW-0472">Membrane</keyword>
<keyword evidence="14" id="KW-1133">Transmembrane helix</keyword>
<dbReference type="SUPFAM" id="SSF56112">
    <property type="entry name" value="Protein kinase-like (PK-like)"/>
    <property type="match status" value="1"/>
</dbReference>
<dbReference type="SMART" id="SM00220">
    <property type="entry name" value="S_TKc"/>
    <property type="match status" value="1"/>
</dbReference>
<dbReference type="PROSITE" id="PS51367">
    <property type="entry name" value="THAUMATIN_2"/>
    <property type="match status" value="1"/>
</dbReference>
<evidence type="ECO:0000256" key="1">
    <source>
        <dbReference type="ARBA" id="ARBA00010607"/>
    </source>
</evidence>
<evidence type="ECO:0000313" key="17">
    <source>
        <dbReference type="EMBL" id="KAK4276302.1"/>
    </source>
</evidence>
<keyword evidence="7" id="KW-0418">Kinase</keyword>
<protein>
    <recommendedName>
        <fullName evidence="2">non-specific serine/threonine protein kinase</fullName>
        <ecNumber evidence="2">2.7.11.1</ecNumber>
    </recommendedName>
</protein>
<dbReference type="AlphaFoldDB" id="A0AAE1JXN7"/>
<evidence type="ECO:0000256" key="3">
    <source>
        <dbReference type="ARBA" id="ARBA00022527"/>
    </source>
</evidence>
<evidence type="ECO:0000256" key="13">
    <source>
        <dbReference type="PROSITE-ProRule" id="PRU10141"/>
    </source>
</evidence>